<dbReference type="AlphaFoldDB" id="A0A4S4LBA5"/>
<dbReference type="InterPro" id="IPR036397">
    <property type="entry name" value="RNaseH_sf"/>
</dbReference>
<evidence type="ECO:0000256" key="3">
    <source>
        <dbReference type="ARBA" id="ARBA00012180"/>
    </source>
</evidence>
<evidence type="ECO:0000256" key="1">
    <source>
        <dbReference type="ARBA" id="ARBA00000077"/>
    </source>
</evidence>
<evidence type="ECO:0000256" key="7">
    <source>
        <dbReference type="ARBA" id="ARBA00022801"/>
    </source>
</evidence>
<dbReference type="InterPro" id="IPR050092">
    <property type="entry name" value="RNase_H"/>
</dbReference>
<keyword evidence="7" id="KW-0378">Hydrolase</keyword>
<evidence type="ECO:0000256" key="4">
    <source>
        <dbReference type="ARBA" id="ARBA00022722"/>
    </source>
</evidence>
<evidence type="ECO:0000256" key="8">
    <source>
        <dbReference type="SAM" id="MobiDB-lite"/>
    </source>
</evidence>
<protein>
    <recommendedName>
        <fullName evidence="3">ribonuclease H</fullName>
        <ecNumber evidence="3">3.1.26.4</ecNumber>
    </recommendedName>
</protein>
<dbReference type="Pfam" id="PF00075">
    <property type="entry name" value="RNase_H"/>
    <property type="match status" value="1"/>
</dbReference>
<dbReference type="GO" id="GO:0004523">
    <property type="term" value="F:RNA-DNA hybrid ribonuclease activity"/>
    <property type="evidence" value="ECO:0007669"/>
    <property type="project" value="UniProtKB-EC"/>
</dbReference>
<reference evidence="10 11" key="1">
    <citation type="submission" date="2019-02" db="EMBL/GenBank/DDBJ databases">
        <title>Genome sequencing of the rare red list fungi Phellinidium pouzarii.</title>
        <authorList>
            <person name="Buettner E."/>
            <person name="Kellner H."/>
        </authorList>
    </citation>
    <scope>NUCLEOTIDE SEQUENCE [LARGE SCALE GENOMIC DNA]</scope>
    <source>
        <strain evidence="10 11">DSM 108285</strain>
    </source>
</reference>
<evidence type="ECO:0000256" key="6">
    <source>
        <dbReference type="ARBA" id="ARBA00022759"/>
    </source>
</evidence>
<evidence type="ECO:0000313" key="10">
    <source>
        <dbReference type="EMBL" id="THH08974.1"/>
    </source>
</evidence>
<keyword evidence="5" id="KW-0479">Metal-binding</keyword>
<dbReference type="Gene3D" id="3.30.420.10">
    <property type="entry name" value="Ribonuclease H-like superfamily/Ribonuclease H"/>
    <property type="match status" value="1"/>
</dbReference>
<dbReference type="EC" id="3.1.26.4" evidence="3"/>
<feature type="compositionally biased region" description="Low complexity" evidence="8">
    <location>
        <begin position="249"/>
        <end position="265"/>
    </location>
</feature>
<gene>
    <name evidence="10" type="ORF">EW145_g2335</name>
</gene>
<keyword evidence="6" id="KW-0255">Endonuclease</keyword>
<keyword evidence="4" id="KW-0540">Nuclease</keyword>
<dbReference type="CDD" id="cd09280">
    <property type="entry name" value="RNase_HI_eukaryote_like"/>
    <property type="match status" value="1"/>
</dbReference>
<accession>A0A4S4LBA5</accession>
<dbReference type="GO" id="GO:0003676">
    <property type="term" value="F:nucleic acid binding"/>
    <property type="evidence" value="ECO:0007669"/>
    <property type="project" value="InterPro"/>
</dbReference>
<evidence type="ECO:0000256" key="5">
    <source>
        <dbReference type="ARBA" id="ARBA00022723"/>
    </source>
</evidence>
<dbReference type="PANTHER" id="PTHR10642">
    <property type="entry name" value="RIBONUCLEASE H1"/>
    <property type="match status" value="1"/>
</dbReference>
<feature type="compositionally biased region" description="Low complexity" evidence="8">
    <location>
        <begin position="297"/>
        <end position="307"/>
    </location>
</feature>
<dbReference type="InterPro" id="IPR012337">
    <property type="entry name" value="RNaseH-like_sf"/>
</dbReference>
<feature type="region of interest" description="Disordered" evidence="8">
    <location>
        <begin position="190"/>
        <end position="211"/>
    </location>
</feature>
<evidence type="ECO:0000256" key="2">
    <source>
        <dbReference type="ARBA" id="ARBA00005300"/>
    </source>
</evidence>
<sequence>MKSSRKLPVVFADEEGCDVVYSDGACKGNGHVGCVAGIGVWWGHDDPRNIAERCPGSQTNNRAELIAIVRVLEETPVSERTLVIKTDSTYSIKCITEWMPNWQRRGWKTAQGKPILNLGILRYLSALRALRQVYGQDVRFVYVRGHAGIVGNEGADGLANTGVLLPEVDERNWDAERRRIVRLMEQLKEELEAEDEDPESVQVSFATDEDEDEYFREASELDIDDLDTSRLNGSSASMHVTSPFKAKSKTNSSATSTKKTSAPASVFKTSTRPPSASEPGYYDKYDLDEFMDPTPVATTSTSTTAHASKSKDVIRPPPAPASEYTGFGFNDILDPDELAAELAEAQGR</sequence>
<dbReference type="InterPro" id="IPR002156">
    <property type="entry name" value="RNaseH_domain"/>
</dbReference>
<dbReference type="GO" id="GO:0043137">
    <property type="term" value="P:DNA replication, removal of RNA primer"/>
    <property type="evidence" value="ECO:0007669"/>
    <property type="project" value="TreeGrafter"/>
</dbReference>
<dbReference type="PROSITE" id="PS50879">
    <property type="entry name" value="RNASE_H_1"/>
    <property type="match status" value="1"/>
</dbReference>
<organism evidence="10 11">
    <name type="scientific">Phellinidium pouzarii</name>
    <dbReference type="NCBI Taxonomy" id="167371"/>
    <lineage>
        <taxon>Eukaryota</taxon>
        <taxon>Fungi</taxon>
        <taxon>Dikarya</taxon>
        <taxon>Basidiomycota</taxon>
        <taxon>Agaricomycotina</taxon>
        <taxon>Agaricomycetes</taxon>
        <taxon>Hymenochaetales</taxon>
        <taxon>Hymenochaetaceae</taxon>
        <taxon>Phellinidium</taxon>
    </lineage>
</organism>
<comment type="catalytic activity">
    <reaction evidence="1">
        <text>Endonucleolytic cleavage to 5'-phosphomonoester.</text>
        <dbReference type="EC" id="3.1.26.4"/>
    </reaction>
</comment>
<evidence type="ECO:0000259" key="9">
    <source>
        <dbReference type="PROSITE" id="PS50879"/>
    </source>
</evidence>
<feature type="region of interest" description="Disordered" evidence="8">
    <location>
        <begin position="226"/>
        <end position="328"/>
    </location>
</feature>
<feature type="domain" description="RNase H type-1" evidence="9">
    <location>
        <begin position="14"/>
        <end position="164"/>
    </location>
</feature>
<proteinExistence type="inferred from homology"/>
<name>A0A4S4LBA5_9AGAM</name>
<dbReference type="Proteomes" id="UP000308199">
    <property type="component" value="Unassembled WGS sequence"/>
</dbReference>
<dbReference type="PANTHER" id="PTHR10642:SF26">
    <property type="entry name" value="RIBONUCLEASE H1"/>
    <property type="match status" value="1"/>
</dbReference>
<keyword evidence="11" id="KW-1185">Reference proteome</keyword>
<dbReference type="GO" id="GO:0046872">
    <property type="term" value="F:metal ion binding"/>
    <property type="evidence" value="ECO:0007669"/>
    <property type="project" value="UniProtKB-KW"/>
</dbReference>
<comment type="caution">
    <text evidence="10">The sequence shown here is derived from an EMBL/GenBank/DDBJ whole genome shotgun (WGS) entry which is preliminary data.</text>
</comment>
<dbReference type="OrthoDB" id="245563at2759"/>
<dbReference type="EMBL" id="SGPK01000080">
    <property type="protein sequence ID" value="THH08974.1"/>
    <property type="molecule type" value="Genomic_DNA"/>
</dbReference>
<dbReference type="SUPFAM" id="SSF53098">
    <property type="entry name" value="Ribonuclease H-like"/>
    <property type="match status" value="1"/>
</dbReference>
<comment type="similarity">
    <text evidence="2">Belongs to the RNase H family.</text>
</comment>
<evidence type="ECO:0000313" key="11">
    <source>
        <dbReference type="Proteomes" id="UP000308199"/>
    </source>
</evidence>
<feature type="compositionally biased region" description="Polar residues" evidence="8">
    <location>
        <begin position="229"/>
        <end position="240"/>
    </location>
</feature>